<keyword evidence="1" id="KW-0413">Isomerase</keyword>
<dbReference type="SUPFAM" id="SSF53756">
    <property type="entry name" value="UDP-Glycosyltransferase/glycogen phosphorylase"/>
    <property type="match status" value="1"/>
</dbReference>
<dbReference type="Pfam" id="PF02350">
    <property type="entry name" value="Epimerase_2"/>
    <property type="match status" value="1"/>
</dbReference>
<accession>A0A4P6FFD2</accession>
<dbReference type="RefSeq" id="WP_129192120.1">
    <property type="nucleotide sequence ID" value="NZ_CP035491.1"/>
</dbReference>
<dbReference type="OrthoDB" id="9803238at2"/>
<dbReference type="GO" id="GO:0016853">
    <property type="term" value="F:isomerase activity"/>
    <property type="evidence" value="ECO:0007669"/>
    <property type="project" value="UniProtKB-KW"/>
</dbReference>
<protein>
    <recommendedName>
        <fullName evidence="2">UDP-N-acetylglucosamine 2-epimerase domain-containing protein</fullName>
    </recommendedName>
</protein>
<feature type="domain" description="UDP-N-acetylglucosamine 2-epimerase" evidence="2">
    <location>
        <begin position="98"/>
        <end position="310"/>
    </location>
</feature>
<dbReference type="PANTHER" id="PTHR43174">
    <property type="entry name" value="UDP-N-ACETYLGLUCOSAMINE 2-EPIMERASE"/>
    <property type="match status" value="1"/>
</dbReference>
<gene>
    <name evidence="3" type="ORF">ET445_15785</name>
</gene>
<reference evidence="3 4" key="1">
    <citation type="submission" date="2019-01" db="EMBL/GenBank/DDBJ databases">
        <title>Genome sequencing of strain FW100M-8.</title>
        <authorList>
            <person name="Heo J."/>
            <person name="Kim S.-J."/>
            <person name="Kim J.-S."/>
            <person name="Hong S.-B."/>
            <person name="Kwon S.-W."/>
        </authorList>
    </citation>
    <scope>NUCLEOTIDE SEQUENCE [LARGE SCALE GENOMIC DNA]</scope>
    <source>
        <strain evidence="3 4">FW100M-8</strain>
    </source>
</reference>
<dbReference type="InterPro" id="IPR003331">
    <property type="entry name" value="UDP_GlcNAc_Epimerase_2_dom"/>
</dbReference>
<evidence type="ECO:0000313" key="4">
    <source>
        <dbReference type="Proteomes" id="UP000291259"/>
    </source>
</evidence>
<sequence>MIIFIYGTTAEAIKLAPVARRLDAQGIPYQHWITYHHTESLRKAIPELGFHAPEQQIANGSKGRSLTSPAQMVKWIFDILGWTMKNAGKLKKTLPEGTVVVVHGDTMTTVLGTLIGKRLGVPVAHVEAGLRSGNWRHPFPEELDRRIVGRIADIHYAPSEEAARNLSRRSNVLNTHGNTAKDAVLDAARDRGQAEEPFGLVLLHRFEFVSNQALVRETLTTLDRDTPLPLRIIVDAFSRPAMEATIAELGLTNITVIDKLEHGDFVETMRSASFIVTDSGGIQQESAVFGVPTLIHRKVTESEDGIGTSAVLSEWDQAKVSAFLADSAKYRVEDPDTGRSPSDIIVADLIERGFARA</sequence>
<evidence type="ECO:0000256" key="1">
    <source>
        <dbReference type="RuleBase" id="RU003513"/>
    </source>
</evidence>
<dbReference type="Proteomes" id="UP000291259">
    <property type="component" value="Chromosome"/>
</dbReference>
<dbReference type="AlphaFoldDB" id="A0A4P6FFD2"/>
<evidence type="ECO:0000259" key="2">
    <source>
        <dbReference type="Pfam" id="PF02350"/>
    </source>
</evidence>
<evidence type="ECO:0000313" key="3">
    <source>
        <dbReference type="EMBL" id="QAY74576.1"/>
    </source>
</evidence>
<organism evidence="3 4">
    <name type="scientific">Agromyces protaetiae</name>
    <dbReference type="NCBI Taxonomy" id="2509455"/>
    <lineage>
        <taxon>Bacteria</taxon>
        <taxon>Bacillati</taxon>
        <taxon>Actinomycetota</taxon>
        <taxon>Actinomycetes</taxon>
        <taxon>Micrococcales</taxon>
        <taxon>Microbacteriaceae</taxon>
        <taxon>Agromyces</taxon>
    </lineage>
</organism>
<dbReference type="InterPro" id="IPR029767">
    <property type="entry name" value="WecB-like"/>
</dbReference>
<keyword evidence="4" id="KW-1185">Reference proteome</keyword>
<proteinExistence type="inferred from homology"/>
<dbReference type="EMBL" id="CP035491">
    <property type="protein sequence ID" value="QAY74576.1"/>
    <property type="molecule type" value="Genomic_DNA"/>
</dbReference>
<comment type="similarity">
    <text evidence="1">Belongs to the UDP-N-acetylglucosamine 2-epimerase family.</text>
</comment>
<dbReference type="Gene3D" id="3.40.50.2000">
    <property type="entry name" value="Glycogen Phosphorylase B"/>
    <property type="match status" value="2"/>
</dbReference>
<dbReference type="KEGG" id="agf:ET445_15785"/>
<name>A0A4P6FFD2_9MICO</name>
<dbReference type="PANTHER" id="PTHR43174:SF1">
    <property type="entry name" value="UDP-N-ACETYLGLUCOSAMINE 2-EPIMERASE"/>
    <property type="match status" value="1"/>
</dbReference>